<dbReference type="SMART" id="SM00066">
    <property type="entry name" value="GAL4"/>
    <property type="match status" value="2"/>
</dbReference>
<dbReference type="GO" id="GO:0003677">
    <property type="term" value="F:DNA binding"/>
    <property type="evidence" value="ECO:0007669"/>
    <property type="project" value="UniProtKB-KW"/>
</dbReference>
<comment type="caution">
    <text evidence="8">The sequence shown here is derived from an EMBL/GenBank/DDBJ whole genome shotgun (WGS) entry which is preliminary data.</text>
</comment>
<dbReference type="InterPro" id="IPR036864">
    <property type="entry name" value="Zn2-C6_fun-type_DNA-bd_sf"/>
</dbReference>
<dbReference type="STRING" id="229535.A0A0M8P4R0"/>
<keyword evidence="6" id="KW-0539">Nucleus</keyword>
<dbReference type="SUPFAM" id="SSF57701">
    <property type="entry name" value="Zn2/Cys6 DNA-binding domain"/>
    <property type="match status" value="2"/>
</dbReference>
<dbReference type="Proteomes" id="UP000037696">
    <property type="component" value="Unassembled WGS sequence"/>
</dbReference>
<keyword evidence="5" id="KW-0804">Transcription</keyword>
<evidence type="ECO:0000256" key="2">
    <source>
        <dbReference type="ARBA" id="ARBA00022723"/>
    </source>
</evidence>
<dbReference type="InterPro" id="IPR050815">
    <property type="entry name" value="TF_fung"/>
</dbReference>
<dbReference type="PROSITE" id="PS50048">
    <property type="entry name" value="ZN2_CY6_FUNGAL_2"/>
    <property type="match status" value="2"/>
</dbReference>
<dbReference type="EMBL" id="LHQQ01000079">
    <property type="protein sequence ID" value="KOS43507.1"/>
    <property type="molecule type" value="Genomic_DNA"/>
</dbReference>
<feature type="domain" description="Zn(2)-C6 fungal-type" evidence="7">
    <location>
        <begin position="65"/>
        <end position="95"/>
    </location>
</feature>
<dbReference type="CDD" id="cd00067">
    <property type="entry name" value="GAL4"/>
    <property type="match status" value="2"/>
</dbReference>
<keyword evidence="2" id="KW-0479">Metal-binding</keyword>
<evidence type="ECO:0000256" key="1">
    <source>
        <dbReference type="ARBA" id="ARBA00004123"/>
    </source>
</evidence>
<evidence type="ECO:0000256" key="4">
    <source>
        <dbReference type="ARBA" id="ARBA00023125"/>
    </source>
</evidence>
<dbReference type="Gene3D" id="4.10.240.10">
    <property type="entry name" value="Zn(2)-C6 fungal-type DNA-binding domain"/>
    <property type="match status" value="2"/>
</dbReference>
<feature type="domain" description="Zn(2)-C6 fungal-type" evidence="7">
    <location>
        <begin position="8"/>
        <end position="38"/>
    </location>
</feature>
<accession>A0A0M8P4R0</accession>
<evidence type="ECO:0000313" key="9">
    <source>
        <dbReference type="Proteomes" id="UP000037696"/>
    </source>
</evidence>
<dbReference type="GO" id="GO:0000981">
    <property type="term" value="F:DNA-binding transcription factor activity, RNA polymerase II-specific"/>
    <property type="evidence" value="ECO:0007669"/>
    <property type="project" value="InterPro"/>
</dbReference>
<dbReference type="CDD" id="cd12148">
    <property type="entry name" value="fungal_TF_MHR"/>
    <property type="match status" value="1"/>
</dbReference>
<organism evidence="8 9">
    <name type="scientific">Penicillium nordicum</name>
    <dbReference type="NCBI Taxonomy" id="229535"/>
    <lineage>
        <taxon>Eukaryota</taxon>
        <taxon>Fungi</taxon>
        <taxon>Dikarya</taxon>
        <taxon>Ascomycota</taxon>
        <taxon>Pezizomycotina</taxon>
        <taxon>Eurotiomycetes</taxon>
        <taxon>Eurotiomycetidae</taxon>
        <taxon>Eurotiales</taxon>
        <taxon>Aspergillaceae</taxon>
        <taxon>Penicillium</taxon>
    </lineage>
</organism>
<name>A0A0M8P4R0_9EURO</name>
<dbReference type="Pfam" id="PF00172">
    <property type="entry name" value="Zn_clus"/>
    <property type="match status" value="2"/>
</dbReference>
<dbReference type="InterPro" id="IPR007219">
    <property type="entry name" value="XnlR_reg_dom"/>
</dbReference>
<evidence type="ECO:0000256" key="3">
    <source>
        <dbReference type="ARBA" id="ARBA00023015"/>
    </source>
</evidence>
<dbReference type="PROSITE" id="PS00463">
    <property type="entry name" value="ZN2_CY6_FUNGAL_1"/>
    <property type="match status" value="2"/>
</dbReference>
<evidence type="ECO:0000313" key="8">
    <source>
        <dbReference type="EMBL" id="KOS43507.1"/>
    </source>
</evidence>
<dbReference type="Pfam" id="PF04082">
    <property type="entry name" value="Fungal_trans"/>
    <property type="match status" value="1"/>
</dbReference>
<evidence type="ECO:0000256" key="6">
    <source>
        <dbReference type="ARBA" id="ARBA00023242"/>
    </source>
</evidence>
<keyword evidence="3" id="KW-0805">Transcription regulation</keyword>
<dbReference type="GO" id="GO:0008270">
    <property type="term" value="F:zinc ion binding"/>
    <property type="evidence" value="ECO:0007669"/>
    <property type="project" value="InterPro"/>
</dbReference>
<proteinExistence type="predicted"/>
<dbReference type="AlphaFoldDB" id="A0A0M8P4R0"/>
<dbReference type="GO" id="GO:0005634">
    <property type="term" value="C:nucleus"/>
    <property type="evidence" value="ECO:0007669"/>
    <property type="project" value="UniProtKB-SubCell"/>
</dbReference>
<dbReference type="OrthoDB" id="2563500at2759"/>
<evidence type="ECO:0000259" key="7">
    <source>
        <dbReference type="PROSITE" id="PS50048"/>
    </source>
</evidence>
<comment type="subcellular location">
    <subcellularLocation>
        <location evidence="1">Nucleus</location>
    </subcellularLocation>
</comment>
<reference evidence="8 9" key="1">
    <citation type="submission" date="2015-08" db="EMBL/GenBank/DDBJ databases">
        <title>Genome sequencing of Penicillium nordicum.</title>
        <authorList>
            <person name="Nguyen H.D."/>
            <person name="Seifert K.A."/>
        </authorList>
    </citation>
    <scope>NUCLEOTIDE SEQUENCE [LARGE SCALE GENOMIC DNA]</scope>
    <source>
        <strain evidence="8 9">DAOMC 185683</strain>
    </source>
</reference>
<dbReference type="GO" id="GO:0006351">
    <property type="term" value="P:DNA-templated transcription"/>
    <property type="evidence" value="ECO:0007669"/>
    <property type="project" value="InterPro"/>
</dbReference>
<dbReference type="PANTHER" id="PTHR47338:SF7">
    <property type="entry name" value="ZN(II)2CYS6 TRANSCRIPTION FACTOR (EUROFUNG)"/>
    <property type="match status" value="1"/>
</dbReference>
<evidence type="ECO:0000256" key="5">
    <source>
        <dbReference type="ARBA" id="ARBA00023163"/>
    </source>
</evidence>
<gene>
    <name evidence="8" type="ORF">ACN38_g5592</name>
</gene>
<keyword evidence="4" id="KW-0238">DNA-binding</keyword>
<dbReference type="InterPro" id="IPR001138">
    <property type="entry name" value="Zn2Cys6_DnaBD"/>
</dbReference>
<dbReference type="PANTHER" id="PTHR47338">
    <property type="entry name" value="ZN(II)2CYS6 TRANSCRIPTION FACTOR (EUROFUNG)-RELATED"/>
    <property type="match status" value="1"/>
</dbReference>
<protein>
    <recommendedName>
        <fullName evidence="7">Zn(2)-C6 fungal-type domain-containing protein</fullName>
    </recommendedName>
</protein>
<sequence>MGRSQTAPCLQCRYRKVRCDRQQDTCGNCKRLELSCSYRRSVSCKETKKQKNESVPPERQRASRACSECRRQKARCSGDLPSCKTCRHRQRACRYTDSNLPADSSQVLKSASALFPIRRQELLGAIDQFFRHLYPIPSFAFLHEPSVRQHCLDGILDQSLALSLAAVTNAYLSTDQRLLQECASWMLRAEAENIQHLHQPSIRRVQTLLLTVHYYIRIGEFARAYMLVGLAARAATALRLNYERPELTFVAQETRRRVIWALTSIDGYFSVGLPEHETISYAIIYQRWPCHEEEFSDGNPQRSTGSIQNLTKANSAKTPNLLSACHQIGKIQRDVMRLTRQLAISEEPLAALPGLVQEIQNDLWRLHDDVELTSQFSISAMARQLEMKHSQWFARYLLTALSWHQVHCDLYRIFLPGYPEAVPSRIMNTTDANFCEHAVRMCHIHVMQVTEILAGVLSLSDTPVLPHYVAVCAYQSARLILFLPSLHSSRPEITTESAIRSANLALSVLHTFFSSTPFAERIITDLEHLVQASVMSPTTARELGYVSSAQSGSGRQRHSQLAVHSLVRQAKFEDDDYEN</sequence>
<keyword evidence="9" id="KW-1185">Reference proteome</keyword>